<dbReference type="GO" id="GO:0016339">
    <property type="term" value="P:calcium-dependent cell-cell adhesion via plasma membrane cell adhesion molecules"/>
    <property type="evidence" value="ECO:0007669"/>
    <property type="project" value="TreeGrafter"/>
</dbReference>
<dbReference type="CDD" id="cd11304">
    <property type="entry name" value="Cadherin_repeat"/>
    <property type="match status" value="2"/>
</dbReference>
<evidence type="ECO:0000313" key="12">
    <source>
        <dbReference type="Proteomes" id="UP000762676"/>
    </source>
</evidence>
<feature type="compositionally biased region" description="Basic and acidic residues" evidence="9">
    <location>
        <begin position="1110"/>
        <end position="1126"/>
    </location>
</feature>
<keyword evidence="2" id="KW-0812">Transmembrane</keyword>
<dbReference type="PROSITE" id="PS50268">
    <property type="entry name" value="CADHERIN_2"/>
    <property type="match status" value="2"/>
</dbReference>
<keyword evidence="3" id="KW-0732">Signal</keyword>
<feature type="region of interest" description="Disordered" evidence="9">
    <location>
        <begin position="1031"/>
        <end position="1134"/>
    </location>
</feature>
<dbReference type="GO" id="GO:0044331">
    <property type="term" value="P:cell-cell adhesion mediated by cadherin"/>
    <property type="evidence" value="ECO:0007669"/>
    <property type="project" value="TreeGrafter"/>
</dbReference>
<dbReference type="GO" id="GO:0005912">
    <property type="term" value="C:adherens junction"/>
    <property type="evidence" value="ECO:0007669"/>
    <property type="project" value="TreeGrafter"/>
</dbReference>
<comment type="caution">
    <text evidence="11">The sequence shown here is derived from an EMBL/GenBank/DDBJ whole genome shotgun (WGS) entry which is preliminary data.</text>
</comment>
<evidence type="ECO:0000313" key="11">
    <source>
        <dbReference type="EMBL" id="GFR90985.1"/>
    </source>
</evidence>
<sequence>MHLPIDFIPKDLGPTISLVTWALPGRMEMSFINSAVTVWAMWSINVATTKQICKPKTNLIHTSDCPSACYRDPASTLCRNLCDCSGPANETCTSLDSTPREVAENATEGTPLFQITASSAEAWEYRLGRTESVDGTPLLELQSYFKLMRFANKYELVLNQPLDIESIYNAYGLNLKSLLLRLTCTLESTGNSETTEILLNIKPVNEFAPEFSEPLEINIAEDVKVGNPVVMLRLLATDKDVNPSGTELAYFRLWRYLSDAPLDGSTYFVMTDTREGLIELKKALDYETLRPLGATSLYLNVSASDVHGLTTFSILTTHVGDVDDLPPEFYYRGCQRLAFRSQPCVVAYEGEVFINYQVRNDEVIEKFTINKTNGQISLVSPFNKSQTVRLVIVAMQASGNALTRFARASLKVSIVHGPGHTNIAMLQPPPTIDFEDLSADDDQKETPLYVIATLGVGLLFLLVHCIAHMLCLKYKRDNRSRVNPLPPPEVGDNSAILKYNNRGSVTNLSTCSKPQSRSMPDPTCFSQHGSEYFLTLDGTVSYVTGSLKRDLKIDENLPPMNGGAVDSDTHMFSHAEIPSNRSLSKKSKFHKNSALSGYHRALLQKENSETRNEVLINPLSQPINDDNYLELFGSSSSNLSSLSSDIRIDSPLVSDGETKILPNTCNSQLWNDAASSENNFLLTRKEQDPVPTQYEPDSRESQNKADLHTPGEVKFCTSSLHVSKLPESTTSVTNASKAPNSCGKKKWQGNSGFNAPRGEPSHGVLQDERHAAHVATKNSKTGIHPGHDDSISHTEPNPTSEKMNPHILDELVNQELHRPNVQRTKRKTKKKKLKVDKTGIRDKQWNLPNDIAAGDSLNFDHAGGYESVLNEKVDIEQIVHRCNDPCVTYNGVEFEHYGSVEHYGLLNRMKKPLLCKSFAMSEARSQHSSLESYHRTAIPELRISLPPRAVSSLPYSLYTRAIPNRSSLQPPMDLQYERQREIILHQQQKQQRQIQKNHYEDSHQKQEMYPTPSPAMNMDTQEQHVLRVHKQLRKIKQQKQQQQHQHKKSAEQNNNMTQHPLQQEEVPQTKLRNGHQNPRSASQPCAASKNKEDVHPLPVPGTAPPVLASKDARKRSDDSKDQEENVRNWVNTTH</sequence>
<feature type="compositionally biased region" description="Polar residues" evidence="9">
    <location>
        <begin position="1070"/>
        <end position="1085"/>
    </location>
</feature>
<dbReference type="GO" id="GO:0045296">
    <property type="term" value="F:cadherin binding"/>
    <property type="evidence" value="ECO:0007669"/>
    <property type="project" value="TreeGrafter"/>
</dbReference>
<feature type="domain" description="Cadherin" evidence="10">
    <location>
        <begin position="211"/>
        <end position="329"/>
    </location>
</feature>
<feature type="compositionally biased region" description="Low complexity" evidence="9">
    <location>
        <begin position="985"/>
        <end position="996"/>
    </location>
</feature>
<dbReference type="GO" id="GO:0008013">
    <property type="term" value="F:beta-catenin binding"/>
    <property type="evidence" value="ECO:0007669"/>
    <property type="project" value="TreeGrafter"/>
</dbReference>
<feature type="region of interest" description="Disordered" evidence="9">
    <location>
        <begin position="683"/>
        <end position="706"/>
    </location>
</feature>
<dbReference type="GO" id="GO:0005509">
    <property type="term" value="F:calcium ion binding"/>
    <property type="evidence" value="ECO:0007669"/>
    <property type="project" value="UniProtKB-UniRule"/>
</dbReference>
<feature type="region of interest" description="Disordered" evidence="9">
    <location>
        <begin position="985"/>
        <end position="1017"/>
    </location>
</feature>
<feature type="region of interest" description="Disordered" evidence="9">
    <location>
        <begin position="724"/>
        <end position="800"/>
    </location>
</feature>
<dbReference type="Gene3D" id="2.60.40.60">
    <property type="entry name" value="Cadherins"/>
    <property type="match status" value="2"/>
</dbReference>
<feature type="compositionally biased region" description="Basic and acidic residues" evidence="9">
    <location>
        <begin position="696"/>
        <end position="706"/>
    </location>
</feature>
<evidence type="ECO:0000256" key="6">
    <source>
        <dbReference type="ARBA" id="ARBA00022989"/>
    </source>
</evidence>
<dbReference type="GO" id="GO:0016477">
    <property type="term" value="P:cell migration"/>
    <property type="evidence" value="ECO:0007669"/>
    <property type="project" value="TreeGrafter"/>
</dbReference>
<organism evidence="11 12">
    <name type="scientific">Elysia marginata</name>
    <dbReference type="NCBI Taxonomy" id="1093978"/>
    <lineage>
        <taxon>Eukaryota</taxon>
        <taxon>Metazoa</taxon>
        <taxon>Spiralia</taxon>
        <taxon>Lophotrochozoa</taxon>
        <taxon>Mollusca</taxon>
        <taxon>Gastropoda</taxon>
        <taxon>Heterobranchia</taxon>
        <taxon>Euthyneura</taxon>
        <taxon>Panpulmonata</taxon>
        <taxon>Sacoglossa</taxon>
        <taxon>Placobranchoidea</taxon>
        <taxon>Plakobranchidae</taxon>
        <taxon>Elysia</taxon>
    </lineage>
</organism>
<dbReference type="EMBL" id="BMAT01012378">
    <property type="protein sequence ID" value="GFR90985.1"/>
    <property type="molecule type" value="Genomic_DNA"/>
</dbReference>
<feature type="compositionally biased region" description="Polar residues" evidence="9">
    <location>
        <begin position="1051"/>
        <end position="1061"/>
    </location>
</feature>
<proteinExistence type="predicted"/>
<dbReference type="GO" id="GO:0007043">
    <property type="term" value="P:cell-cell junction assembly"/>
    <property type="evidence" value="ECO:0007669"/>
    <property type="project" value="TreeGrafter"/>
</dbReference>
<dbReference type="PANTHER" id="PTHR24027">
    <property type="entry name" value="CADHERIN-23"/>
    <property type="match status" value="1"/>
</dbReference>
<evidence type="ECO:0000256" key="9">
    <source>
        <dbReference type="SAM" id="MobiDB-lite"/>
    </source>
</evidence>
<feature type="compositionally biased region" description="Basic and acidic residues" evidence="9">
    <location>
        <begin position="997"/>
        <end position="1006"/>
    </location>
</feature>
<feature type="compositionally biased region" description="Polar residues" evidence="9">
    <location>
        <begin position="724"/>
        <end position="739"/>
    </location>
</feature>
<evidence type="ECO:0000256" key="1">
    <source>
        <dbReference type="ARBA" id="ARBA00004167"/>
    </source>
</evidence>
<accession>A0AAV4H0M2</accession>
<name>A0AAV4H0M2_9GAST</name>
<dbReference type="GO" id="GO:0007156">
    <property type="term" value="P:homophilic cell adhesion via plasma membrane adhesion molecules"/>
    <property type="evidence" value="ECO:0007669"/>
    <property type="project" value="InterPro"/>
</dbReference>
<protein>
    <submittedName>
        <fullName evidence="11">Protocadherin beta-13</fullName>
    </submittedName>
</protein>
<evidence type="ECO:0000256" key="7">
    <source>
        <dbReference type="ARBA" id="ARBA00023136"/>
    </source>
</evidence>
<evidence type="ECO:0000259" key="10">
    <source>
        <dbReference type="PROSITE" id="PS50268"/>
    </source>
</evidence>
<reference evidence="11 12" key="1">
    <citation type="journal article" date="2021" name="Elife">
        <title>Chloroplast acquisition without the gene transfer in kleptoplastic sea slugs, Plakobranchus ocellatus.</title>
        <authorList>
            <person name="Maeda T."/>
            <person name="Takahashi S."/>
            <person name="Yoshida T."/>
            <person name="Shimamura S."/>
            <person name="Takaki Y."/>
            <person name="Nagai Y."/>
            <person name="Toyoda A."/>
            <person name="Suzuki Y."/>
            <person name="Arimoto A."/>
            <person name="Ishii H."/>
            <person name="Satoh N."/>
            <person name="Nishiyama T."/>
            <person name="Hasebe M."/>
            <person name="Maruyama T."/>
            <person name="Minagawa J."/>
            <person name="Obokata J."/>
            <person name="Shigenobu S."/>
        </authorList>
    </citation>
    <scope>NUCLEOTIDE SEQUENCE [LARGE SCALE GENOMIC DNA]</scope>
</reference>
<dbReference type="InterPro" id="IPR002126">
    <property type="entry name" value="Cadherin-like_dom"/>
</dbReference>
<dbReference type="GO" id="GO:0000902">
    <property type="term" value="P:cell morphogenesis"/>
    <property type="evidence" value="ECO:0007669"/>
    <property type="project" value="TreeGrafter"/>
</dbReference>
<dbReference type="PANTHER" id="PTHR24027:SF422">
    <property type="entry name" value="CADHERIN DOMAIN-CONTAINING PROTEIN"/>
    <property type="match status" value="1"/>
</dbReference>
<keyword evidence="12" id="KW-1185">Reference proteome</keyword>
<evidence type="ECO:0000256" key="3">
    <source>
        <dbReference type="ARBA" id="ARBA00022729"/>
    </source>
</evidence>
<evidence type="ECO:0000256" key="8">
    <source>
        <dbReference type="PROSITE-ProRule" id="PRU00043"/>
    </source>
</evidence>
<keyword evidence="4" id="KW-0677">Repeat</keyword>
<evidence type="ECO:0000256" key="5">
    <source>
        <dbReference type="ARBA" id="ARBA00022837"/>
    </source>
</evidence>
<keyword evidence="5 8" id="KW-0106">Calcium</keyword>
<dbReference type="InterPro" id="IPR015919">
    <property type="entry name" value="Cadherin-like_sf"/>
</dbReference>
<dbReference type="AlphaFoldDB" id="A0AAV4H0M2"/>
<dbReference type="SUPFAM" id="SSF49313">
    <property type="entry name" value="Cadherin-like"/>
    <property type="match status" value="1"/>
</dbReference>
<comment type="subcellular location">
    <subcellularLocation>
        <location evidence="1">Membrane</location>
        <topology evidence="1">Single-pass membrane protein</topology>
    </subcellularLocation>
</comment>
<dbReference type="InterPro" id="IPR039808">
    <property type="entry name" value="Cadherin"/>
</dbReference>
<keyword evidence="6" id="KW-1133">Transmembrane helix</keyword>
<dbReference type="GO" id="GO:0034332">
    <property type="term" value="P:adherens junction organization"/>
    <property type="evidence" value="ECO:0007669"/>
    <property type="project" value="TreeGrafter"/>
</dbReference>
<feature type="domain" description="Cadherin" evidence="10">
    <location>
        <begin position="94"/>
        <end position="211"/>
    </location>
</feature>
<evidence type="ECO:0000256" key="4">
    <source>
        <dbReference type="ARBA" id="ARBA00022737"/>
    </source>
</evidence>
<gene>
    <name evidence="11" type="ORF">ElyMa_006164300</name>
</gene>
<dbReference type="Proteomes" id="UP000762676">
    <property type="component" value="Unassembled WGS sequence"/>
</dbReference>
<keyword evidence="7" id="KW-0472">Membrane</keyword>
<evidence type="ECO:0000256" key="2">
    <source>
        <dbReference type="ARBA" id="ARBA00022692"/>
    </source>
</evidence>
<dbReference type="GO" id="GO:0016342">
    <property type="term" value="C:catenin complex"/>
    <property type="evidence" value="ECO:0007669"/>
    <property type="project" value="TreeGrafter"/>
</dbReference>